<accession>X0W584</accession>
<evidence type="ECO:0000313" key="1">
    <source>
        <dbReference type="EMBL" id="GAG19778.1"/>
    </source>
</evidence>
<gene>
    <name evidence="1" type="ORF">S01H1_47211</name>
</gene>
<dbReference type="AlphaFoldDB" id="X0W584"/>
<organism evidence="1">
    <name type="scientific">marine sediment metagenome</name>
    <dbReference type="NCBI Taxonomy" id="412755"/>
    <lineage>
        <taxon>unclassified sequences</taxon>
        <taxon>metagenomes</taxon>
        <taxon>ecological metagenomes</taxon>
    </lineage>
</organism>
<feature type="non-terminal residue" evidence="1">
    <location>
        <position position="63"/>
    </location>
</feature>
<proteinExistence type="predicted"/>
<comment type="caution">
    <text evidence="1">The sequence shown here is derived from an EMBL/GenBank/DDBJ whole genome shotgun (WGS) entry which is preliminary data.</text>
</comment>
<protein>
    <submittedName>
        <fullName evidence="1">Uncharacterized protein</fullName>
    </submittedName>
</protein>
<sequence length="63" mass="7017">METIQAQIVIAGDLQARRISAAENMQREDPSAIETIEAIVEIVDAELIEDKEYASMDKNPADR</sequence>
<name>X0W584_9ZZZZ</name>
<dbReference type="EMBL" id="BARS01030261">
    <property type="protein sequence ID" value="GAG19778.1"/>
    <property type="molecule type" value="Genomic_DNA"/>
</dbReference>
<reference evidence="1" key="1">
    <citation type="journal article" date="2014" name="Front. Microbiol.">
        <title>High frequency of phylogenetically diverse reductive dehalogenase-homologous genes in deep subseafloor sedimentary metagenomes.</title>
        <authorList>
            <person name="Kawai M."/>
            <person name="Futagami T."/>
            <person name="Toyoda A."/>
            <person name="Takaki Y."/>
            <person name="Nishi S."/>
            <person name="Hori S."/>
            <person name="Arai W."/>
            <person name="Tsubouchi T."/>
            <person name="Morono Y."/>
            <person name="Uchiyama I."/>
            <person name="Ito T."/>
            <person name="Fujiyama A."/>
            <person name="Inagaki F."/>
            <person name="Takami H."/>
        </authorList>
    </citation>
    <scope>NUCLEOTIDE SEQUENCE</scope>
    <source>
        <strain evidence="1">Expedition CK06-06</strain>
    </source>
</reference>